<dbReference type="EMBL" id="CAJVPT010010346">
    <property type="protein sequence ID" value="CAG8569501.1"/>
    <property type="molecule type" value="Genomic_DNA"/>
</dbReference>
<sequence>MLACLSLPAEGRGIAIDSEFVRRPIPVNKSKQAPSGDSRSVHRNGGIGPLDASYGICDSPCASPPVSLDLGRCNPGDRLNSLDSIQGIPGVIQELTIEEGGCR</sequence>
<organism evidence="1 2">
    <name type="scientific">Acaulospora colombiana</name>
    <dbReference type="NCBI Taxonomy" id="27376"/>
    <lineage>
        <taxon>Eukaryota</taxon>
        <taxon>Fungi</taxon>
        <taxon>Fungi incertae sedis</taxon>
        <taxon>Mucoromycota</taxon>
        <taxon>Glomeromycotina</taxon>
        <taxon>Glomeromycetes</taxon>
        <taxon>Diversisporales</taxon>
        <taxon>Acaulosporaceae</taxon>
        <taxon>Acaulospora</taxon>
    </lineage>
</organism>
<evidence type="ECO:0000313" key="2">
    <source>
        <dbReference type="Proteomes" id="UP000789525"/>
    </source>
</evidence>
<proteinExistence type="predicted"/>
<accession>A0ACA9M626</accession>
<dbReference type="Proteomes" id="UP000789525">
    <property type="component" value="Unassembled WGS sequence"/>
</dbReference>
<reference evidence="1" key="1">
    <citation type="submission" date="2021-06" db="EMBL/GenBank/DDBJ databases">
        <authorList>
            <person name="Kallberg Y."/>
            <person name="Tangrot J."/>
            <person name="Rosling A."/>
        </authorList>
    </citation>
    <scope>NUCLEOTIDE SEQUENCE</scope>
    <source>
        <strain evidence="1">CL356</strain>
    </source>
</reference>
<keyword evidence="2" id="KW-1185">Reference proteome</keyword>
<gene>
    <name evidence="1" type="ORF">ACOLOM_LOCUS5549</name>
</gene>
<comment type="caution">
    <text evidence="1">The sequence shown here is derived from an EMBL/GenBank/DDBJ whole genome shotgun (WGS) entry which is preliminary data.</text>
</comment>
<name>A0ACA9M626_9GLOM</name>
<evidence type="ECO:0000313" key="1">
    <source>
        <dbReference type="EMBL" id="CAG8569501.1"/>
    </source>
</evidence>
<protein>
    <submittedName>
        <fullName evidence="1">4697_t:CDS:1</fullName>
    </submittedName>
</protein>